<organism evidence="2 4">
    <name type="scientific">Salegentibacter salarius</name>
    <dbReference type="NCBI Taxonomy" id="435906"/>
    <lineage>
        <taxon>Bacteria</taxon>
        <taxon>Pseudomonadati</taxon>
        <taxon>Bacteroidota</taxon>
        <taxon>Flavobacteriia</taxon>
        <taxon>Flavobacteriales</taxon>
        <taxon>Flavobacteriaceae</taxon>
        <taxon>Salegentibacter</taxon>
    </lineage>
</organism>
<sequence>MKKWILIIVGIILIGIIGIGVKINSDLDKVVEAFNSEHSLNESDLIIISDSISPNENYKYYEYQFDKGGLGYSRIFWSVIENNKKETDLGKGLIPAGYKIIGWNEENELILSKWNPTSELKTVSELKNGTVINGIKINIVD</sequence>
<protein>
    <submittedName>
        <fullName evidence="2">Uncharacterized protein</fullName>
    </submittedName>
</protein>
<keyword evidence="3" id="KW-1185">Reference proteome</keyword>
<evidence type="ECO:0000313" key="3">
    <source>
        <dbReference type="Proteomes" id="UP000176009"/>
    </source>
</evidence>
<dbReference type="RefSeq" id="WP_070055003.1">
    <property type="nucleotide sequence ID" value="NZ_LKTR01000048.1"/>
</dbReference>
<proteinExistence type="predicted"/>
<comment type="caution">
    <text evidence="2">The sequence shown here is derived from an EMBL/GenBank/DDBJ whole genome shotgun (WGS) entry which is preliminary data.</text>
</comment>
<name>A0A2N0TPD2_9FLAO</name>
<accession>A0A2N0TPD2</accession>
<dbReference type="Proteomes" id="UP000176009">
    <property type="component" value="Unassembled WGS sequence"/>
</dbReference>
<evidence type="ECO:0000313" key="4">
    <source>
        <dbReference type="Proteomes" id="UP000232533"/>
    </source>
</evidence>
<reference evidence="1 3" key="2">
    <citation type="submission" date="2016-09" db="EMBL/GenBank/DDBJ databases">
        <title>Genome Sequence of Salegentibacter salarius,Isolated from a Marine Solar Saltern of the Yellow Sea in South Korea.</title>
        <authorList>
            <person name="Zheng Q."/>
            <person name="Liu Y."/>
        </authorList>
    </citation>
    <scope>NUCLEOTIDE SEQUENCE [LARGE SCALE GENOMIC DNA]</scope>
    <source>
        <strain evidence="1 3">KCTC 12974</strain>
    </source>
</reference>
<gene>
    <name evidence="2" type="ORF">APR40_15060</name>
    <name evidence="1" type="ORF">BHS39_15090</name>
</gene>
<evidence type="ECO:0000313" key="2">
    <source>
        <dbReference type="EMBL" id="PKD16602.1"/>
    </source>
</evidence>
<dbReference type="OrthoDB" id="1444154at2"/>
<evidence type="ECO:0000313" key="1">
    <source>
        <dbReference type="EMBL" id="OEY71716.1"/>
    </source>
</evidence>
<dbReference type="EMBL" id="MJBR01000041">
    <property type="protein sequence ID" value="OEY71716.1"/>
    <property type="molecule type" value="Genomic_DNA"/>
</dbReference>
<dbReference type="AlphaFoldDB" id="A0A2N0TPD2"/>
<reference evidence="2 4" key="1">
    <citation type="submission" date="2015-10" db="EMBL/GenBank/DDBJ databases">
        <title>Draft genome sequence of Salegentibacter salinarum KCTC 12975.</title>
        <authorList>
            <person name="Lin W."/>
            <person name="Zheng Q."/>
        </authorList>
    </citation>
    <scope>NUCLEOTIDE SEQUENCE [LARGE SCALE GENOMIC DNA]</scope>
    <source>
        <strain evidence="2 4">KCTC 12974</strain>
    </source>
</reference>
<dbReference type="EMBL" id="LKTR01000048">
    <property type="protein sequence ID" value="PKD16602.1"/>
    <property type="molecule type" value="Genomic_DNA"/>
</dbReference>
<dbReference type="Proteomes" id="UP000232533">
    <property type="component" value="Unassembled WGS sequence"/>
</dbReference>